<organism evidence="1 2">
    <name type="scientific">Blastochloris viridis</name>
    <name type="common">Rhodopseudomonas viridis</name>
    <dbReference type="NCBI Taxonomy" id="1079"/>
    <lineage>
        <taxon>Bacteria</taxon>
        <taxon>Pseudomonadati</taxon>
        <taxon>Pseudomonadota</taxon>
        <taxon>Alphaproteobacteria</taxon>
        <taxon>Hyphomicrobiales</taxon>
        <taxon>Blastochloridaceae</taxon>
        <taxon>Blastochloris</taxon>
    </lineage>
</organism>
<accession>A0A6N4RDC9</accession>
<dbReference type="SUPFAM" id="SSF55154">
    <property type="entry name" value="CYTH-like phosphatases"/>
    <property type="match status" value="1"/>
</dbReference>
<dbReference type="EMBL" id="VAFM01000001">
    <property type="protein sequence ID" value="TKW61992.1"/>
    <property type="molecule type" value="Genomic_DNA"/>
</dbReference>
<reference evidence="1 2" key="1">
    <citation type="journal article" date="2017" name="Nat. Commun.">
        <title>In situ click chemistry generation of cyclooxygenase-2 inhibitors.</title>
        <authorList>
            <person name="Bhardwaj A."/>
            <person name="Kaur J."/>
            <person name="Wuest M."/>
            <person name="Wuest F."/>
        </authorList>
    </citation>
    <scope>NUCLEOTIDE SEQUENCE [LARGE SCALE GENOMIC DNA]</scope>
    <source>
        <strain evidence="1">S2_018_000_R2_106</strain>
    </source>
</reference>
<dbReference type="Gene3D" id="2.40.320.10">
    <property type="entry name" value="Hypothetical Protein Pfu-838710-001"/>
    <property type="match status" value="1"/>
</dbReference>
<evidence type="ECO:0000313" key="1">
    <source>
        <dbReference type="EMBL" id="TKW61992.1"/>
    </source>
</evidence>
<dbReference type="InterPro" id="IPR033469">
    <property type="entry name" value="CYTH-like_dom_sf"/>
</dbReference>
<name>A0A6N4RDC9_BLAVI</name>
<comment type="caution">
    <text evidence="1">The sequence shown here is derived from an EMBL/GenBank/DDBJ whole genome shotgun (WGS) entry which is preliminary data.</text>
</comment>
<protein>
    <submittedName>
        <fullName evidence="1">Adenylyl cyclase</fullName>
    </submittedName>
</protein>
<dbReference type="AlphaFoldDB" id="A0A6N4RDC9"/>
<sequence>MPIEIEAKILNINVAACRTMLAAQGYTCTRPWSLMRRYTYFLTELNPNPAKWARVRDNGDDTVTMAFKHEHDGTDIHGTEEIEINVDSFENAATLLQKLGFEDRAHQENFRETWIKGDREVTLNEWPGLPPFAEVEGHSEDVVKAACNELGFDYAQALFGGVGRIYEAHPDWAGNKVSAVRELTFAEYQKEVA</sequence>
<evidence type="ECO:0000313" key="2">
    <source>
        <dbReference type="Proteomes" id="UP000320948"/>
    </source>
</evidence>
<gene>
    <name evidence="1" type="ORF">DI628_05055</name>
</gene>
<dbReference type="Proteomes" id="UP000320948">
    <property type="component" value="Unassembled WGS sequence"/>
</dbReference>
<proteinExistence type="predicted"/>